<dbReference type="GO" id="GO:0009295">
    <property type="term" value="C:nucleoid"/>
    <property type="evidence" value="ECO:0007669"/>
    <property type="project" value="UniProtKB-SubCell"/>
</dbReference>
<dbReference type="SUPFAM" id="SSF89447">
    <property type="entry name" value="AbrB/MazE/MraZ-like"/>
    <property type="match status" value="1"/>
</dbReference>
<gene>
    <name evidence="7" type="primary">mraZ</name>
    <name evidence="9" type="ORF">S7S_04770</name>
</gene>
<dbReference type="GO" id="GO:0003700">
    <property type="term" value="F:DNA-binding transcription factor activity"/>
    <property type="evidence" value="ECO:0007669"/>
    <property type="project" value="UniProtKB-UniRule"/>
</dbReference>
<dbReference type="PANTHER" id="PTHR34701">
    <property type="entry name" value="TRANSCRIPTIONAL REGULATOR MRAZ"/>
    <property type="match status" value="1"/>
</dbReference>
<dbReference type="HOGENOM" id="CLU_107907_2_0_6"/>
<accession>A0A0B4XJW9</accession>
<comment type="subcellular location">
    <subcellularLocation>
        <location evidence="7">Cytoplasm</location>
        <location evidence="7">Nucleoid</location>
    </subcellularLocation>
</comment>
<dbReference type="CDD" id="cd16321">
    <property type="entry name" value="MraZ_C"/>
    <property type="match status" value="1"/>
</dbReference>
<dbReference type="STRING" id="391936.S7S_04770"/>
<feature type="domain" description="SpoVT-AbrB" evidence="8">
    <location>
        <begin position="15"/>
        <end position="62"/>
    </location>
</feature>
<dbReference type="RefSeq" id="WP_008739505.1">
    <property type="nucleotide sequence ID" value="NZ_CP004387.1"/>
</dbReference>
<name>A0A0B4XJW9_9GAMM</name>
<dbReference type="InterPro" id="IPR007159">
    <property type="entry name" value="SpoVT-AbrB_dom"/>
</dbReference>
<comment type="similarity">
    <text evidence="7">Belongs to the MraZ family.</text>
</comment>
<comment type="subunit">
    <text evidence="7">Forms oligomers.</text>
</comment>
<dbReference type="InterPro" id="IPR003444">
    <property type="entry name" value="MraZ"/>
</dbReference>
<dbReference type="InterPro" id="IPR035642">
    <property type="entry name" value="MraZ_N"/>
</dbReference>
<evidence type="ECO:0000256" key="7">
    <source>
        <dbReference type="HAMAP-Rule" id="MF_01008"/>
    </source>
</evidence>
<keyword evidence="3" id="KW-0677">Repeat</keyword>
<keyword evidence="4 7" id="KW-0805">Transcription regulation</keyword>
<dbReference type="KEGG" id="apac:S7S_04770"/>
<dbReference type="Gene3D" id="3.40.1550.20">
    <property type="entry name" value="Transcriptional regulator MraZ domain"/>
    <property type="match status" value="1"/>
</dbReference>
<organism evidence="9 10">
    <name type="scientific">Isoalcanivorax pacificus W11-5</name>
    <dbReference type="NCBI Taxonomy" id="391936"/>
    <lineage>
        <taxon>Bacteria</taxon>
        <taxon>Pseudomonadati</taxon>
        <taxon>Pseudomonadota</taxon>
        <taxon>Gammaproteobacteria</taxon>
        <taxon>Oceanospirillales</taxon>
        <taxon>Alcanivoracaceae</taxon>
        <taxon>Isoalcanivorax</taxon>
    </lineage>
</organism>
<keyword evidence="2 7" id="KW-0963">Cytoplasm</keyword>
<dbReference type="NCBIfam" id="TIGR00242">
    <property type="entry name" value="division/cell wall cluster transcriptional repressor MraZ"/>
    <property type="match status" value="1"/>
</dbReference>
<keyword evidence="5 7" id="KW-0238">DNA-binding</keyword>
<dbReference type="HAMAP" id="MF_01008">
    <property type="entry name" value="MraZ"/>
    <property type="match status" value="1"/>
</dbReference>
<dbReference type="PANTHER" id="PTHR34701:SF1">
    <property type="entry name" value="TRANSCRIPTIONAL REGULATOR MRAZ"/>
    <property type="match status" value="1"/>
</dbReference>
<evidence type="ECO:0000256" key="6">
    <source>
        <dbReference type="ARBA" id="ARBA00023163"/>
    </source>
</evidence>
<feature type="domain" description="SpoVT-AbrB" evidence="8">
    <location>
        <begin position="91"/>
        <end position="134"/>
    </location>
</feature>
<keyword evidence="10" id="KW-1185">Reference proteome</keyword>
<dbReference type="GO" id="GO:2000143">
    <property type="term" value="P:negative regulation of DNA-templated transcription initiation"/>
    <property type="evidence" value="ECO:0007669"/>
    <property type="project" value="TreeGrafter"/>
</dbReference>
<dbReference type="PROSITE" id="PS51740">
    <property type="entry name" value="SPOVT_ABRB"/>
    <property type="match status" value="2"/>
</dbReference>
<dbReference type="Proteomes" id="UP000006764">
    <property type="component" value="Chromosome"/>
</dbReference>
<dbReference type="InterPro" id="IPR020603">
    <property type="entry name" value="MraZ_dom"/>
</dbReference>
<dbReference type="InterPro" id="IPR037914">
    <property type="entry name" value="SpoVT-AbrB_sf"/>
</dbReference>
<protein>
    <recommendedName>
        <fullName evidence="1 7">Transcriptional regulator MraZ</fullName>
    </recommendedName>
</protein>
<evidence type="ECO:0000256" key="5">
    <source>
        <dbReference type="ARBA" id="ARBA00023125"/>
    </source>
</evidence>
<evidence type="ECO:0000313" key="9">
    <source>
        <dbReference type="EMBL" id="AJD47376.1"/>
    </source>
</evidence>
<evidence type="ECO:0000256" key="2">
    <source>
        <dbReference type="ARBA" id="ARBA00022490"/>
    </source>
</evidence>
<dbReference type="CDD" id="cd16320">
    <property type="entry name" value="MraZ_N"/>
    <property type="match status" value="1"/>
</dbReference>
<proteinExistence type="inferred from homology"/>
<evidence type="ECO:0000259" key="8">
    <source>
        <dbReference type="PROSITE" id="PS51740"/>
    </source>
</evidence>
<dbReference type="EMBL" id="CP004387">
    <property type="protein sequence ID" value="AJD47376.1"/>
    <property type="molecule type" value="Genomic_DNA"/>
</dbReference>
<dbReference type="InterPro" id="IPR035644">
    <property type="entry name" value="MraZ_C"/>
</dbReference>
<evidence type="ECO:0000256" key="4">
    <source>
        <dbReference type="ARBA" id="ARBA00023015"/>
    </source>
</evidence>
<reference evidence="9 10" key="1">
    <citation type="journal article" date="2012" name="J. Bacteriol.">
        <title>Genome sequence of an alkane-degrading bacterium, Alcanivorax pacificus type strain W11-5, isolated from deep sea sediment.</title>
        <authorList>
            <person name="Lai Q."/>
            <person name="Shao Z."/>
        </authorList>
    </citation>
    <scope>NUCLEOTIDE SEQUENCE [LARGE SCALE GENOMIC DNA]</scope>
    <source>
        <strain evidence="9 10">W11-5</strain>
    </source>
</reference>
<dbReference type="Pfam" id="PF02381">
    <property type="entry name" value="MraZ"/>
    <property type="match status" value="2"/>
</dbReference>
<evidence type="ECO:0000256" key="3">
    <source>
        <dbReference type="ARBA" id="ARBA00022737"/>
    </source>
</evidence>
<dbReference type="InterPro" id="IPR038619">
    <property type="entry name" value="MraZ_sf"/>
</dbReference>
<evidence type="ECO:0000313" key="10">
    <source>
        <dbReference type="Proteomes" id="UP000006764"/>
    </source>
</evidence>
<keyword evidence="6 7" id="KW-0804">Transcription</keyword>
<sequence>MDGTGSGVIIVFSGRTALNVDAKGRLAIPTRHRDALVRACGGRVVLTHHPYDNCLSLYPEQQWQDVARQVAGLSDAEPVVRYLKRRFLGQAVELEMDANGRYLVPGELRELVALEKRAMLVGQIHRFEIWSEAAWQAEQDQYGQMDLSAMPESVQKLAF</sequence>
<dbReference type="AlphaFoldDB" id="A0A0B4XJW9"/>
<dbReference type="GO" id="GO:0000976">
    <property type="term" value="F:transcription cis-regulatory region binding"/>
    <property type="evidence" value="ECO:0007669"/>
    <property type="project" value="TreeGrafter"/>
</dbReference>
<dbReference type="GO" id="GO:0005737">
    <property type="term" value="C:cytoplasm"/>
    <property type="evidence" value="ECO:0007669"/>
    <property type="project" value="UniProtKB-UniRule"/>
</dbReference>
<evidence type="ECO:0000256" key="1">
    <source>
        <dbReference type="ARBA" id="ARBA00013860"/>
    </source>
</evidence>